<sequence length="366" mass="42478">MKIKIAFLSSYLPKKGPVKVLLEKIKHIDYSKFEVYIYTFKNEIDHSYLDEFIKFPVNITQIKQGGKFNILKKAKVLQKELDEKGIEIVHSHCLPTLFISVLLKRKVRFNTVHIYPGIQLKKKKGGLIGGVVNTLNKMALRKIEYPICCSRSISEEFKNNDNLDFPYIQNGVSKINYPYTDRNVICQQLGLDPSYRYFISFGRFSKEKNFQFLIEAFKNISDKKFRLIILGDGPLYPTLKLEETESIIIPGFKENIYDYLFISDYYTSSSITEGLPMSVLEAMSMKKPVLLSDIAPHKEILIEDGAGLSYSLNNSDDFKKKIETFKDLSYNDMSDASYLLFKSNFSSEIMSKRYQRLYFAVYNDKF</sequence>
<dbReference type="SUPFAM" id="SSF53756">
    <property type="entry name" value="UDP-Glycosyltransferase/glycogen phosphorylase"/>
    <property type="match status" value="1"/>
</dbReference>
<dbReference type="EMBL" id="LR590484">
    <property type="protein sequence ID" value="VTR34901.1"/>
    <property type="molecule type" value="Genomic_DNA"/>
</dbReference>
<accession>A0A4U9UY74</accession>
<dbReference type="InterPro" id="IPR050194">
    <property type="entry name" value="Glycosyltransferase_grp1"/>
</dbReference>
<organism evidence="2 3">
    <name type="scientific">Sphingobacterium thalpophilum</name>
    <dbReference type="NCBI Taxonomy" id="259"/>
    <lineage>
        <taxon>Bacteria</taxon>
        <taxon>Pseudomonadati</taxon>
        <taxon>Bacteroidota</taxon>
        <taxon>Sphingobacteriia</taxon>
        <taxon>Sphingobacteriales</taxon>
        <taxon>Sphingobacteriaceae</taxon>
        <taxon>Sphingobacterium</taxon>
    </lineage>
</organism>
<protein>
    <submittedName>
        <fullName evidence="2">UDP-D-galactose:(Glucosyl)lipopolysaccharide-1,6-D-galactosyltransferase</fullName>
    </submittedName>
</protein>
<reference evidence="2 3" key="1">
    <citation type="submission" date="2019-05" db="EMBL/GenBank/DDBJ databases">
        <authorList>
            <consortium name="Pathogen Informatics"/>
        </authorList>
    </citation>
    <scope>NUCLEOTIDE SEQUENCE [LARGE SCALE GENOMIC DNA]</scope>
    <source>
        <strain evidence="2 3">NCTC11429</strain>
    </source>
</reference>
<dbReference type="AlphaFoldDB" id="A0A4U9UY74"/>
<dbReference type="PANTHER" id="PTHR45947">
    <property type="entry name" value="SULFOQUINOVOSYL TRANSFERASE SQD2"/>
    <property type="match status" value="1"/>
</dbReference>
<dbReference type="CDD" id="cd03811">
    <property type="entry name" value="GT4_GT28_WabH-like"/>
    <property type="match status" value="1"/>
</dbReference>
<dbReference type="GO" id="GO:0016757">
    <property type="term" value="F:glycosyltransferase activity"/>
    <property type="evidence" value="ECO:0007669"/>
    <property type="project" value="UniProtKB-KW"/>
</dbReference>
<evidence type="ECO:0000313" key="2">
    <source>
        <dbReference type="EMBL" id="VTR34901.1"/>
    </source>
</evidence>
<dbReference type="Pfam" id="PF00534">
    <property type="entry name" value="Glycos_transf_1"/>
    <property type="match status" value="1"/>
</dbReference>
<dbReference type="RefSeq" id="WP_028069339.1">
    <property type="nucleotide sequence ID" value="NZ_LR590484.1"/>
</dbReference>
<evidence type="ECO:0000259" key="1">
    <source>
        <dbReference type="Pfam" id="PF00534"/>
    </source>
</evidence>
<gene>
    <name evidence="2" type="ORF">NCTC11429_01412</name>
</gene>
<keyword evidence="2" id="KW-0808">Transferase</keyword>
<dbReference type="KEGG" id="stha:NCTC11429_01412"/>
<keyword evidence="2" id="KW-0328">Glycosyltransferase</keyword>
<evidence type="ECO:0000313" key="3">
    <source>
        <dbReference type="Proteomes" id="UP000308196"/>
    </source>
</evidence>
<proteinExistence type="predicted"/>
<dbReference type="Gene3D" id="3.40.50.2000">
    <property type="entry name" value="Glycogen Phosphorylase B"/>
    <property type="match status" value="2"/>
</dbReference>
<dbReference type="PANTHER" id="PTHR45947:SF3">
    <property type="entry name" value="SULFOQUINOVOSYL TRANSFERASE SQD2"/>
    <property type="match status" value="1"/>
</dbReference>
<dbReference type="STRING" id="1123265.GCA_000686625_01849"/>
<name>A0A4U9UY74_9SPHI</name>
<dbReference type="Proteomes" id="UP000308196">
    <property type="component" value="Chromosome"/>
</dbReference>
<dbReference type="GeneID" id="78462180"/>
<dbReference type="InterPro" id="IPR001296">
    <property type="entry name" value="Glyco_trans_1"/>
</dbReference>
<feature type="domain" description="Glycosyl transferase family 1" evidence="1">
    <location>
        <begin position="185"/>
        <end position="328"/>
    </location>
</feature>